<dbReference type="GO" id="GO:0005763">
    <property type="term" value="C:mitochondrial small ribosomal subunit"/>
    <property type="evidence" value="ECO:0007669"/>
    <property type="project" value="TreeGrafter"/>
</dbReference>
<feature type="domain" description="Small ribosomal subunit protein mS35 mitochondrial conserved" evidence="1">
    <location>
        <begin position="171"/>
        <end position="258"/>
    </location>
</feature>
<name>A0AAV2PLG3_MEGNR</name>
<comment type="caution">
    <text evidence="2">The sequence shown here is derived from an EMBL/GenBank/DDBJ whole genome shotgun (WGS) entry which is preliminary data.</text>
</comment>
<dbReference type="Pfam" id="PF10213">
    <property type="entry name" value="MRP-S28"/>
    <property type="match status" value="1"/>
</dbReference>
<evidence type="ECO:0000313" key="3">
    <source>
        <dbReference type="Proteomes" id="UP001497623"/>
    </source>
</evidence>
<dbReference type="InterPro" id="IPR039848">
    <property type="entry name" value="Ribosomal_mS35_mt"/>
</dbReference>
<protein>
    <recommendedName>
        <fullName evidence="1">Small ribosomal subunit protein mS35 mitochondrial conserved domain-containing protein</fullName>
    </recommendedName>
</protein>
<dbReference type="Proteomes" id="UP001497623">
    <property type="component" value="Unassembled WGS sequence"/>
</dbReference>
<proteinExistence type="predicted"/>
<feature type="non-terminal residue" evidence="2">
    <location>
        <position position="334"/>
    </location>
</feature>
<gene>
    <name evidence="2" type="ORF">MNOR_LOCUS1218</name>
</gene>
<organism evidence="2 3">
    <name type="scientific">Meganyctiphanes norvegica</name>
    <name type="common">Northern krill</name>
    <name type="synonym">Thysanopoda norvegica</name>
    <dbReference type="NCBI Taxonomy" id="48144"/>
    <lineage>
        <taxon>Eukaryota</taxon>
        <taxon>Metazoa</taxon>
        <taxon>Ecdysozoa</taxon>
        <taxon>Arthropoda</taxon>
        <taxon>Crustacea</taxon>
        <taxon>Multicrustacea</taxon>
        <taxon>Malacostraca</taxon>
        <taxon>Eumalacostraca</taxon>
        <taxon>Eucarida</taxon>
        <taxon>Euphausiacea</taxon>
        <taxon>Euphausiidae</taxon>
        <taxon>Meganyctiphanes</taxon>
    </lineage>
</organism>
<dbReference type="AlphaFoldDB" id="A0AAV2PLG3"/>
<dbReference type="PANTHER" id="PTHR13490:SF0">
    <property type="entry name" value="SMALL RIBOSOMAL SUBUNIT PROTEIN MS35"/>
    <property type="match status" value="1"/>
</dbReference>
<evidence type="ECO:0000259" key="1">
    <source>
        <dbReference type="Pfam" id="PF10213"/>
    </source>
</evidence>
<dbReference type="EMBL" id="CAXKWB010000318">
    <property type="protein sequence ID" value="CAL4060290.1"/>
    <property type="molecule type" value="Genomic_DNA"/>
</dbReference>
<accession>A0AAV2PLG3</accession>
<dbReference type="GO" id="GO:0032543">
    <property type="term" value="P:mitochondrial translation"/>
    <property type="evidence" value="ECO:0007669"/>
    <property type="project" value="InterPro"/>
</dbReference>
<sequence>MLPNVTNISKIRLTHARFFIFKTMHALARKHARCQVKNNARISQKTRTDDEFRTLELVKERFKRTPRREREKREVPQRRHGQNIDQDWGSIWPVARTFHPATVPLPIRQGYPATSQPIPDKYGNAELMKIPNFLHLTPPVIERQCLALKKFCTPWPAGLETREKQIINFPLTLSTSSYLHSSPSIRDPRARVVTMKVPVDALNLDKHALNKLLRLVVDRYDPKTGLLTLVADRCPLSNQNQEYLQYLLTVLVNESKKSGPFSHEENDLFENRVFSWSKVQTDTTQRRLNEVRGEAMSSEFVQEYEKVVTEIHNSGEDDYTISQYRDAVLKLYGL</sequence>
<evidence type="ECO:0000313" key="2">
    <source>
        <dbReference type="EMBL" id="CAL4060290.1"/>
    </source>
</evidence>
<dbReference type="PANTHER" id="PTHR13490">
    <property type="entry name" value="MITOCHONDRIAL 28S RIBOSOMAL PROTEIN S28"/>
    <property type="match status" value="1"/>
</dbReference>
<reference evidence="2 3" key="1">
    <citation type="submission" date="2024-05" db="EMBL/GenBank/DDBJ databases">
        <authorList>
            <person name="Wallberg A."/>
        </authorList>
    </citation>
    <scope>NUCLEOTIDE SEQUENCE [LARGE SCALE GENOMIC DNA]</scope>
</reference>
<dbReference type="GO" id="GO:0003735">
    <property type="term" value="F:structural constituent of ribosome"/>
    <property type="evidence" value="ECO:0007669"/>
    <property type="project" value="InterPro"/>
</dbReference>
<keyword evidence="3" id="KW-1185">Reference proteome</keyword>
<dbReference type="InterPro" id="IPR019349">
    <property type="entry name" value="Ribosomal_mS35_mit"/>
</dbReference>